<evidence type="ECO:0000256" key="4">
    <source>
        <dbReference type="SAM" id="MobiDB-lite"/>
    </source>
</evidence>
<keyword evidence="8" id="KW-1185">Reference proteome</keyword>
<keyword evidence="6" id="KW-0732">Signal</keyword>
<evidence type="ECO:0000256" key="5">
    <source>
        <dbReference type="SAM" id="Phobius"/>
    </source>
</evidence>
<dbReference type="SMR" id="B4LED4"/>
<comment type="similarity">
    <text evidence="1">Belongs to the UDP-glycosyltransferase family.</text>
</comment>
<dbReference type="eggNOG" id="KOG1192">
    <property type="taxonomic scope" value="Eukaryota"/>
</dbReference>
<dbReference type="CDD" id="cd03784">
    <property type="entry name" value="GT1_Gtf-like"/>
    <property type="match status" value="1"/>
</dbReference>
<accession>B4LED4</accession>
<dbReference type="PANTHER" id="PTHR48043:SF114">
    <property type="entry name" value="IP04436P-RELATED"/>
    <property type="match status" value="1"/>
</dbReference>
<dbReference type="InParanoid" id="B4LED4"/>
<dbReference type="InterPro" id="IPR050271">
    <property type="entry name" value="UDP-glycosyltransferase"/>
</dbReference>
<feature type="compositionally biased region" description="Basic and acidic residues" evidence="4">
    <location>
        <begin position="527"/>
        <end position="536"/>
    </location>
</feature>
<feature type="region of interest" description="Disordered" evidence="4">
    <location>
        <begin position="517"/>
        <end position="536"/>
    </location>
</feature>
<dbReference type="GO" id="GO:0008194">
    <property type="term" value="F:UDP-glycosyltransferase activity"/>
    <property type="evidence" value="ECO:0007669"/>
    <property type="project" value="InterPro"/>
</dbReference>
<proteinExistence type="inferred from homology"/>
<sequence length="536" mass="60977">MKTFAALLLLLLLFCHKWQQLNAASILCLIGTAQHYNPGWTKPFFEALAGRGHSLTVIGTQPDLGLPHIRQIFLPNEHDVVKKHYTNDMGHYRHHWDIKQLLIWYEALLGGCRSITEANFYKTFDMTALKYDLIIYDATFSMDCLLTTLPRYRSVPVLGLSGGKFTTDLIDLVQGEDTISAATIPHFIGRLPITMNYWQRIQNHVMYLAESFIHWAVVQPVLNGMLESGVSSIKAQVVLLNTHPVLDYVQNMPPNVIEVGGLHIRAESEPLPFSLQEFIERFSEGIVYINLPHIELMYGLGLKAVESMIKEFSQLGFLWNVNNLKDLQLSESLYNLRAISVFDNMQQNILAQSNVKAFLTHGDSFGIQEAIYNAVPIIVLPLLMDQMNNGERVQERYLGVCISAKNFSVDSFSAALKQIIRDEIYLEELRQAQLNFRTRPAKPVDLAIWYAEQLVSQPDIFKQSSVPESSQRSYFVRKSLDVLSLPLLFFLFFFANVVLAIMQSIVTDNQKKTAKQVKKLNGIGKEQSSDKEQKED</sequence>
<organism evidence="7 8">
    <name type="scientific">Drosophila virilis</name>
    <name type="common">Fruit fly</name>
    <dbReference type="NCBI Taxonomy" id="7244"/>
    <lineage>
        <taxon>Eukaryota</taxon>
        <taxon>Metazoa</taxon>
        <taxon>Ecdysozoa</taxon>
        <taxon>Arthropoda</taxon>
        <taxon>Hexapoda</taxon>
        <taxon>Insecta</taxon>
        <taxon>Pterygota</taxon>
        <taxon>Neoptera</taxon>
        <taxon>Endopterygota</taxon>
        <taxon>Diptera</taxon>
        <taxon>Brachycera</taxon>
        <taxon>Muscomorpha</taxon>
        <taxon>Ephydroidea</taxon>
        <taxon>Drosophilidae</taxon>
        <taxon>Drosophila</taxon>
    </lineage>
</organism>
<gene>
    <name evidence="7" type="primary">Dvir\GJ11741</name>
    <name evidence="7" type="ORF">Dvir_GJ11741</name>
</gene>
<evidence type="ECO:0000256" key="3">
    <source>
        <dbReference type="ARBA" id="ARBA00022679"/>
    </source>
</evidence>
<keyword evidence="2 7" id="KW-0328">Glycosyltransferase</keyword>
<dbReference type="Gene3D" id="3.40.50.2000">
    <property type="entry name" value="Glycogen Phosphorylase B"/>
    <property type="match status" value="1"/>
</dbReference>
<keyword evidence="5" id="KW-1133">Transmembrane helix</keyword>
<dbReference type="InterPro" id="IPR002213">
    <property type="entry name" value="UDP_glucos_trans"/>
</dbReference>
<dbReference type="EMBL" id="CH940647">
    <property type="protein sequence ID" value="EDW70110.1"/>
    <property type="molecule type" value="Genomic_DNA"/>
</dbReference>
<dbReference type="KEGG" id="dvi:6623232"/>
<reference evidence="7 8" key="1">
    <citation type="journal article" date="2007" name="Nature">
        <title>Evolution of genes and genomes on the Drosophila phylogeny.</title>
        <authorList>
            <consortium name="Drosophila 12 Genomes Consortium"/>
            <person name="Clark A.G."/>
            <person name="Eisen M.B."/>
            <person name="Smith D.R."/>
            <person name="Bergman C.M."/>
            <person name="Oliver B."/>
            <person name="Markow T.A."/>
            <person name="Kaufman T.C."/>
            <person name="Kellis M."/>
            <person name="Gelbart W."/>
            <person name="Iyer V.N."/>
            <person name="Pollard D.A."/>
            <person name="Sackton T.B."/>
            <person name="Larracuente A.M."/>
            <person name="Singh N.D."/>
            <person name="Abad J.P."/>
            <person name="Abt D.N."/>
            <person name="Adryan B."/>
            <person name="Aguade M."/>
            <person name="Akashi H."/>
            <person name="Anderson W.W."/>
            <person name="Aquadro C.F."/>
            <person name="Ardell D.H."/>
            <person name="Arguello R."/>
            <person name="Artieri C.G."/>
            <person name="Barbash D.A."/>
            <person name="Barker D."/>
            <person name="Barsanti P."/>
            <person name="Batterham P."/>
            <person name="Batzoglou S."/>
            <person name="Begun D."/>
            <person name="Bhutkar A."/>
            <person name="Blanco E."/>
            <person name="Bosak S.A."/>
            <person name="Bradley R.K."/>
            <person name="Brand A.D."/>
            <person name="Brent M.R."/>
            <person name="Brooks A.N."/>
            <person name="Brown R.H."/>
            <person name="Butlin R.K."/>
            <person name="Caggese C."/>
            <person name="Calvi B.R."/>
            <person name="Bernardo de Carvalho A."/>
            <person name="Caspi A."/>
            <person name="Castrezana S."/>
            <person name="Celniker S.E."/>
            <person name="Chang J.L."/>
            <person name="Chapple C."/>
            <person name="Chatterji S."/>
            <person name="Chinwalla A."/>
            <person name="Civetta A."/>
            <person name="Clifton S.W."/>
            <person name="Comeron J.M."/>
            <person name="Costello J.C."/>
            <person name="Coyne J.A."/>
            <person name="Daub J."/>
            <person name="David R.G."/>
            <person name="Delcher A.L."/>
            <person name="Delehaunty K."/>
            <person name="Do C.B."/>
            <person name="Ebling H."/>
            <person name="Edwards K."/>
            <person name="Eickbush T."/>
            <person name="Evans J.D."/>
            <person name="Filipski A."/>
            <person name="Findeiss S."/>
            <person name="Freyhult E."/>
            <person name="Fulton L."/>
            <person name="Fulton R."/>
            <person name="Garcia A.C."/>
            <person name="Gardiner A."/>
            <person name="Garfield D.A."/>
            <person name="Garvin B.E."/>
            <person name="Gibson G."/>
            <person name="Gilbert D."/>
            <person name="Gnerre S."/>
            <person name="Godfrey J."/>
            <person name="Good R."/>
            <person name="Gotea V."/>
            <person name="Gravely B."/>
            <person name="Greenberg A.J."/>
            <person name="Griffiths-Jones S."/>
            <person name="Gross S."/>
            <person name="Guigo R."/>
            <person name="Gustafson E.A."/>
            <person name="Haerty W."/>
            <person name="Hahn M.W."/>
            <person name="Halligan D.L."/>
            <person name="Halpern A.L."/>
            <person name="Halter G.M."/>
            <person name="Han M.V."/>
            <person name="Heger A."/>
            <person name="Hillier L."/>
            <person name="Hinrichs A.S."/>
            <person name="Holmes I."/>
            <person name="Hoskins R.A."/>
            <person name="Hubisz M.J."/>
            <person name="Hultmark D."/>
            <person name="Huntley M.A."/>
            <person name="Jaffe D.B."/>
            <person name="Jagadeeshan S."/>
            <person name="Jeck W.R."/>
            <person name="Johnson J."/>
            <person name="Jones C.D."/>
            <person name="Jordan W.C."/>
            <person name="Karpen G.H."/>
            <person name="Kataoka E."/>
            <person name="Keightley P.D."/>
            <person name="Kheradpour P."/>
            <person name="Kirkness E.F."/>
            <person name="Koerich L.B."/>
            <person name="Kristiansen K."/>
            <person name="Kudrna D."/>
            <person name="Kulathinal R.J."/>
            <person name="Kumar S."/>
            <person name="Kwok R."/>
            <person name="Lander E."/>
            <person name="Langley C.H."/>
            <person name="Lapoint R."/>
            <person name="Lazzaro B.P."/>
            <person name="Lee S.J."/>
            <person name="Levesque L."/>
            <person name="Li R."/>
            <person name="Lin C.F."/>
            <person name="Lin M.F."/>
            <person name="Lindblad-Toh K."/>
            <person name="Llopart A."/>
            <person name="Long M."/>
            <person name="Low L."/>
            <person name="Lozovsky E."/>
            <person name="Lu J."/>
            <person name="Luo M."/>
            <person name="Machado C.A."/>
            <person name="Makalowski W."/>
            <person name="Marzo M."/>
            <person name="Matsuda M."/>
            <person name="Matzkin L."/>
            <person name="McAllister B."/>
            <person name="McBride C.S."/>
            <person name="McKernan B."/>
            <person name="McKernan K."/>
            <person name="Mendez-Lago M."/>
            <person name="Minx P."/>
            <person name="Mollenhauer M.U."/>
            <person name="Montooth K."/>
            <person name="Mount S.M."/>
            <person name="Mu X."/>
            <person name="Myers E."/>
            <person name="Negre B."/>
            <person name="Newfeld S."/>
            <person name="Nielsen R."/>
            <person name="Noor M.A."/>
            <person name="O'Grady P."/>
            <person name="Pachter L."/>
            <person name="Papaceit M."/>
            <person name="Parisi M.J."/>
            <person name="Parisi M."/>
            <person name="Parts L."/>
            <person name="Pedersen J.S."/>
            <person name="Pesole G."/>
            <person name="Phillippy A.M."/>
            <person name="Ponting C.P."/>
            <person name="Pop M."/>
            <person name="Porcelli D."/>
            <person name="Powell J.R."/>
            <person name="Prohaska S."/>
            <person name="Pruitt K."/>
            <person name="Puig M."/>
            <person name="Quesneville H."/>
            <person name="Ram K.R."/>
            <person name="Rand D."/>
            <person name="Rasmussen M.D."/>
            <person name="Reed L.K."/>
            <person name="Reenan R."/>
            <person name="Reily A."/>
            <person name="Remington K.A."/>
            <person name="Rieger T.T."/>
            <person name="Ritchie M.G."/>
            <person name="Robin C."/>
            <person name="Rogers Y.H."/>
            <person name="Rohde C."/>
            <person name="Rozas J."/>
            <person name="Rubenfield M.J."/>
            <person name="Ruiz A."/>
            <person name="Russo S."/>
            <person name="Salzberg S.L."/>
            <person name="Sanchez-Gracia A."/>
            <person name="Saranga D.J."/>
            <person name="Sato H."/>
            <person name="Schaeffer S.W."/>
            <person name="Schatz M.C."/>
            <person name="Schlenke T."/>
            <person name="Schwartz R."/>
            <person name="Segarra C."/>
            <person name="Singh R.S."/>
            <person name="Sirot L."/>
            <person name="Sirota M."/>
            <person name="Sisneros N.B."/>
            <person name="Smith C.D."/>
            <person name="Smith T.F."/>
            <person name="Spieth J."/>
            <person name="Stage D.E."/>
            <person name="Stark A."/>
            <person name="Stephan W."/>
            <person name="Strausberg R.L."/>
            <person name="Strempel S."/>
            <person name="Sturgill D."/>
            <person name="Sutton G."/>
            <person name="Sutton G.G."/>
            <person name="Tao W."/>
            <person name="Teichmann S."/>
            <person name="Tobari Y.N."/>
            <person name="Tomimura Y."/>
            <person name="Tsolas J.M."/>
            <person name="Valente V.L."/>
            <person name="Venter E."/>
            <person name="Venter J.C."/>
            <person name="Vicario S."/>
            <person name="Vieira F.G."/>
            <person name="Vilella A.J."/>
            <person name="Villasante A."/>
            <person name="Walenz B."/>
            <person name="Wang J."/>
            <person name="Wasserman M."/>
            <person name="Watts T."/>
            <person name="Wilson D."/>
            <person name="Wilson R.K."/>
            <person name="Wing R.A."/>
            <person name="Wolfner M.F."/>
            <person name="Wong A."/>
            <person name="Wong G.K."/>
            <person name="Wu C.I."/>
            <person name="Wu G."/>
            <person name="Yamamoto D."/>
            <person name="Yang H.P."/>
            <person name="Yang S.P."/>
            <person name="Yorke J.A."/>
            <person name="Yoshida K."/>
            <person name="Zdobnov E."/>
            <person name="Zhang P."/>
            <person name="Zhang Y."/>
            <person name="Zimin A.V."/>
            <person name="Baldwin J."/>
            <person name="Abdouelleil A."/>
            <person name="Abdulkadir J."/>
            <person name="Abebe A."/>
            <person name="Abera B."/>
            <person name="Abreu J."/>
            <person name="Acer S.C."/>
            <person name="Aftuck L."/>
            <person name="Alexander A."/>
            <person name="An P."/>
            <person name="Anderson E."/>
            <person name="Anderson S."/>
            <person name="Arachi H."/>
            <person name="Azer M."/>
            <person name="Bachantsang P."/>
            <person name="Barry A."/>
            <person name="Bayul T."/>
            <person name="Berlin A."/>
            <person name="Bessette D."/>
            <person name="Bloom T."/>
            <person name="Blye J."/>
            <person name="Boguslavskiy L."/>
            <person name="Bonnet C."/>
            <person name="Boukhgalter B."/>
            <person name="Bourzgui I."/>
            <person name="Brown A."/>
            <person name="Cahill P."/>
            <person name="Channer S."/>
            <person name="Cheshatsang Y."/>
            <person name="Chuda L."/>
            <person name="Citroen M."/>
            <person name="Collymore A."/>
            <person name="Cooke P."/>
            <person name="Costello M."/>
            <person name="D'Aco K."/>
            <person name="Daza R."/>
            <person name="De Haan G."/>
            <person name="DeGray S."/>
            <person name="DeMaso C."/>
            <person name="Dhargay N."/>
            <person name="Dooley K."/>
            <person name="Dooley E."/>
            <person name="Doricent M."/>
            <person name="Dorje P."/>
            <person name="Dorjee K."/>
            <person name="Dupes A."/>
            <person name="Elong R."/>
            <person name="Falk J."/>
            <person name="Farina A."/>
            <person name="Faro S."/>
            <person name="Ferguson D."/>
            <person name="Fisher S."/>
            <person name="Foley C.D."/>
            <person name="Franke A."/>
            <person name="Friedrich D."/>
            <person name="Gadbois L."/>
            <person name="Gearin G."/>
            <person name="Gearin C.R."/>
            <person name="Giannoukos G."/>
            <person name="Goode T."/>
            <person name="Graham J."/>
            <person name="Grandbois E."/>
            <person name="Grewal S."/>
            <person name="Gyaltsen K."/>
            <person name="Hafez N."/>
            <person name="Hagos B."/>
            <person name="Hall J."/>
            <person name="Henson C."/>
            <person name="Hollinger A."/>
            <person name="Honan T."/>
            <person name="Huard M.D."/>
            <person name="Hughes L."/>
            <person name="Hurhula B."/>
            <person name="Husby M.E."/>
            <person name="Kamat A."/>
            <person name="Kanga B."/>
            <person name="Kashin S."/>
            <person name="Khazanovich D."/>
            <person name="Kisner P."/>
            <person name="Lance K."/>
            <person name="Lara M."/>
            <person name="Lee W."/>
            <person name="Lennon N."/>
            <person name="Letendre F."/>
            <person name="LeVine R."/>
            <person name="Lipovsky A."/>
            <person name="Liu X."/>
            <person name="Liu J."/>
            <person name="Liu S."/>
            <person name="Lokyitsang T."/>
            <person name="Lokyitsang Y."/>
            <person name="Lubonja R."/>
            <person name="Lui A."/>
            <person name="MacDonald P."/>
            <person name="Magnisalis V."/>
            <person name="Maru K."/>
            <person name="Matthews C."/>
            <person name="McCusker W."/>
            <person name="McDonough S."/>
            <person name="Mehta T."/>
            <person name="Meldrim J."/>
            <person name="Meneus L."/>
            <person name="Mihai O."/>
            <person name="Mihalev A."/>
            <person name="Mihova T."/>
            <person name="Mittelman R."/>
            <person name="Mlenga V."/>
            <person name="Montmayeur A."/>
            <person name="Mulrain L."/>
            <person name="Navidi A."/>
            <person name="Naylor J."/>
            <person name="Negash T."/>
            <person name="Nguyen T."/>
            <person name="Nguyen N."/>
            <person name="Nicol R."/>
            <person name="Norbu C."/>
            <person name="Norbu N."/>
            <person name="Novod N."/>
            <person name="O'Neill B."/>
            <person name="Osman S."/>
            <person name="Markiewicz E."/>
            <person name="Oyono O.L."/>
            <person name="Patti C."/>
            <person name="Phunkhang P."/>
            <person name="Pierre F."/>
            <person name="Priest M."/>
            <person name="Raghuraman S."/>
            <person name="Rege F."/>
            <person name="Reyes R."/>
            <person name="Rise C."/>
            <person name="Rogov P."/>
            <person name="Ross K."/>
            <person name="Ryan E."/>
            <person name="Settipalli S."/>
            <person name="Shea T."/>
            <person name="Sherpa N."/>
            <person name="Shi L."/>
            <person name="Shih D."/>
            <person name="Sparrow T."/>
            <person name="Spaulding J."/>
            <person name="Stalker J."/>
            <person name="Stange-Thomann N."/>
            <person name="Stavropoulos S."/>
            <person name="Stone C."/>
            <person name="Strader C."/>
            <person name="Tesfaye S."/>
            <person name="Thomson T."/>
            <person name="Thoulutsang Y."/>
            <person name="Thoulutsang D."/>
            <person name="Topham K."/>
            <person name="Topping I."/>
            <person name="Tsamla T."/>
            <person name="Vassiliev H."/>
            <person name="Vo A."/>
            <person name="Wangchuk T."/>
            <person name="Wangdi T."/>
            <person name="Weiand M."/>
            <person name="Wilkinson J."/>
            <person name="Wilson A."/>
            <person name="Yadav S."/>
            <person name="Young G."/>
            <person name="Yu Q."/>
            <person name="Zembek L."/>
            <person name="Zhong D."/>
            <person name="Zimmer A."/>
            <person name="Zwirko Z."/>
            <person name="Jaffe D.B."/>
            <person name="Alvarez P."/>
            <person name="Brockman W."/>
            <person name="Butler J."/>
            <person name="Chin C."/>
            <person name="Gnerre S."/>
            <person name="Grabherr M."/>
            <person name="Kleber M."/>
            <person name="Mauceli E."/>
            <person name="MacCallum I."/>
        </authorList>
    </citation>
    <scope>NUCLEOTIDE SEQUENCE [LARGE SCALE GENOMIC DNA]</scope>
    <source>
        <strain evidence="8">Tucson 15010-1051.87</strain>
    </source>
</reference>
<evidence type="ECO:0000313" key="8">
    <source>
        <dbReference type="Proteomes" id="UP000008792"/>
    </source>
</evidence>
<dbReference type="Pfam" id="PF00201">
    <property type="entry name" value="UDPGT"/>
    <property type="match status" value="1"/>
</dbReference>
<dbReference type="Proteomes" id="UP000008792">
    <property type="component" value="Unassembled WGS sequence"/>
</dbReference>
<evidence type="ECO:0000313" key="7">
    <source>
        <dbReference type="EMBL" id="EDW70110.1"/>
    </source>
</evidence>
<keyword evidence="5" id="KW-0472">Membrane</keyword>
<keyword evidence="5" id="KW-0812">Transmembrane</keyword>
<dbReference type="OrthoDB" id="5835829at2759"/>
<dbReference type="PhylomeDB" id="B4LED4"/>
<dbReference type="PANTHER" id="PTHR48043">
    <property type="entry name" value="EG:EG0003.4 PROTEIN-RELATED"/>
    <property type="match status" value="1"/>
</dbReference>
<dbReference type="SUPFAM" id="SSF53756">
    <property type="entry name" value="UDP-Glycosyltransferase/glycogen phosphorylase"/>
    <property type="match status" value="1"/>
</dbReference>
<feature type="transmembrane region" description="Helical" evidence="5">
    <location>
        <begin position="482"/>
        <end position="502"/>
    </location>
</feature>
<keyword evidence="3 7" id="KW-0808">Transferase</keyword>
<dbReference type="AlphaFoldDB" id="B4LED4"/>
<dbReference type="HOGENOM" id="CLU_035277_0_0_1"/>
<protein>
    <submittedName>
        <fullName evidence="7">Uncharacterized protein</fullName>
        <ecNumber evidence="7">2.4.1.-</ecNumber>
    </submittedName>
</protein>
<evidence type="ECO:0000256" key="2">
    <source>
        <dbReference type="ARBA" id="ARBA00022676"/>
    </source>
</evidence>
<evidence type="ECO:0000256" key="1">
    <source>
        <dbReference type="ARBA" id="ARBA00009995"/>
    </source>
</evidence>
<dbReference type="EC" id="2.4.1.-" evidence="7"/>
<evidence type="ECO:0000256" key="6">
    <source>
        <dbReference type="SAM" id="SignalP"/>
    </source>
</evidence>
<name>B4LED4_DROVI</name>
<feature type="signal peptide" evidence="6">
    <location>
        <begin position="1"/>
        <end position="23"/>
    </location>
</feature>
<feature type="chain" id="PRO_5002815655" evidence="6">
    <location>
        <begin position="24"/>
        <end position="536"/>
    </location>
</feature>
<dbReference type="OMA" id="YVQNMPP"/>